<dbReference type="AlphaFoldDB" id="A0A4R7JV72"/>
<accession>A0A4R7JV72</accession>
<evidence type="ECO:0000313" key="4">
    <source>
        <dbReference type="Proteomes" id="UP000295830"/>
    </source>
</evidence>
<proteinExistence type="predicted"/>
<evidence type="ECO:0000256" key="1">
    <source>
        <dbReference type="SAM" id="Phobius"/>
    </source>
</evidence>
<dbReference type="Gene3D" id="2.70.70.10">
    <property type="entry name" value="Glucose Permease (Domain IIA)"/>
    <property type="match status" value="1"/>
</dbReference>
<dbReference type="InterPro" id="IPR016047">
    <property type="entry name" value="M23ase_b-sheet_dom"/>
</dbReference>
<name>A0A4R7JV72_9GAMM</name>
<feature type="transmembrane region" description="Helical" evidence="1">
    <location>
        <begin position="40"/>
        <end position="71"/>
    </location>
</feature>
<dbReference type="PANTHER" id="PTHR21666">
    <property type="entry name" value="PEPTIDASE-RELATED"/>
    <property type="match status" value="1"/>
</dbReference>
<reference evidence="3 4" key="1">
    <citation type="submission" date="2019-03" db="EMBL/GenBank/DDBJ databases">
        <title>Genomic Encyclopedia of Type Strains, Phase IV (KMG-IV): sequencing the most valuable type-strain genomes for metagenomic binning, comparative biology and taxonomic classification.</title>
        <authorList>
            <person name="Goeker M."/>
        </authorList>
    </citation>
    <scope>NUCLEOTIDE SEQUENCE [LARGE SCALE GENOMIC DNA]</scope>
    <source>
        <strain evidence="3 4">DSM 15505</strain>
    </source>
</reference>
<organism evidence="3 4">
    <name type="scientific">Halospina denitrificans</name>
    <dbReference type="NCBI Taxonomy" id="332522"/>
    <lineage>
        <taxon>Bacteria</taxon>
        <taxon>Pseudomonadati</taxon>
        <taxon>Pseudomonadota</taxon>
        <taxon>Gammaproteobacteria</taxon>
        <taxon>Halospina</taxon>
    </lineage>
</organism>
<gene>
    <name evidence="3" type="ORF">DES49_1440</name>
</gene>
<feature type="transmembrane region" description="Helical" evidence="1">
    <location>
        <begin position="92"/>
        <end position="113"/>
    </location>
</feature>
<dbReference type="PANTHER" id="PTHR21666:SF285">
    <property type="entry name" value="M23 FAMILY METALLOPEPTIDASE"/>
    <property type="match status" value="1"/>
</dbReference>
<dbReference type="GO" id="GO:0004222">
    <property type="term" value="F:metalloendopeptidase activity"/>
    <property type="evidence" value="ECO:0007669"/>
    <property type="project" value="TreeGrafter"/>
</dbReference>
<keyword evidence="1" id="KW-0472">Membrane</keyword>
<evidence type="ECO:0000259" key="2">
    <source>
        <dbReference type="Pfam" id="PF01551"/>
    </source>
</evidence>
<evidence type="ECO:0000313" key="3">
    <source>
        <dbReference type="EMBL" id="TDT41357.1"/>
    </source>
</evidence>
<dbReference type="RefSeq" id="WP_133735728.1">
    <property type="nucleotide sequence ID" value="NZ_SOAX01000003.1"/>
</dbReference>
<dbReference type="SUPFAM" id="SSF51261">
    <property type="entry name" value="Duplicated hybrid motif"/>
    <property type="match status" value="1"/>
</dbReference>
<dbReference type="InterPro" id="IPR050570">
    <property type="entry name" value="Cell_wall_metabolism_enzyme"/>
</dbReference>
<dbReference type="EMBL" id="SOAX01000003">
    <property type="protein sequence ID" value="TDT41357.1"/>
    <property type="molecule type" value="Genomic_DNA"/>
</dbReference>
<keyword evidence="1" id="KW-0812">Transmembrane</keyword>
<protein>
    <submittedName>
        <fullName evidence="3">Peptidase M23-like protein</fullName>
    </submittedName>
</protein>
<dbReference type="OrthoDB" id="9805070at2"/>
<dbReference type="Pfam" id="PF01551">
    <property type="entry name" value="Peptidase_M23"/>
    <property type="match status" value="1"/>
</dbReference>
<sequence>MPWITVLTQLFLPVLLLVWLALFPAPGSLALALQGLSVGLVLFGLSFAALWALPPFWVPYLYGLVFLLIVIRQLMTIRSSTHGLWQASVGSPVLIAVVAGLGVLGGYMGIAAIQGRVTPNSDVVDIAPPFAAGHFLVAHGGSTEMANVHLRTLDESEERFRPWRGQSRGLDIFRITPWGWHMSGWWPADPAQYTTFGTPVVAPCSGRVAKVVDRFEDMTVPEMDGDNKAGNYIAVDCGDFVVILAHLRQGKMAVAEGDQLRVGDTLGEAGNSGNSSEPHLHIHAQRGLPAGSPLGGEPLWLTIDGQFLARNERLHVP</sequence>
<comment type="caution">
    <text evidence="3">The sequence shown here is derived from an EMBL/GenBank/DDBJ whole genome shotgun (WGS) entry which is preliminary data.</text>
</comment>
<keyword evidence="1" id="KW-1133">Transmembrane helix</keyword>
<dbReference type="CDD" id="cd12797">
    <property type="entry name" value="M23_peptidase"/>
    <property type="match status" value="1"/>
</dbReference>
<feature type="domain" description="M23ase beta-sheet core" evidence="2">
    <location>
        <begin position="196"/>
        <end position="285"/>
    </location>
</feature>
<keyword evidence="4" id="KW-1185">Reference proteome</keyword>
<dbReference type="InterPro" id="IPR011055">
    <property type="entry name" value="Dup_hybrid_motif"/>
</dbReference>
<dbReference type="Proteomes" id="UP000295830">
    <property type="component" value="Unassembled WGS sequence"/>
</dbReference>